<accession>A0A1G9VYH3</accession>
<organism evidence="13 14">
    <name type="scientific">Franzmannia pantelleriensis</name>
    <dbReference type="NCBI Taxonomy" id="48727"/>
    <lineage>
        <taxon>Bacteria</taxon>
        <taxon>Pseudomonadati</taxon>
        <taxon>Pseudomonadota</taxon>
        <taxon>Gammaproteobacteria</taxon>
        <taxon>Oceanospirillales</taxon>
        <taxon>Halomonadaceae</taxon>
        <taxon>Franzmannia</taxon>
    </lineage>
</organism>
<keyword evidence="2" id="KW-0548">Nucleotidyltransferase</keyword>
<comment type="catalytic activity">
    <reaction evidence="10">
        <text>GTP + ATP = 3',3'-cGAMP + 2 diphosphate</text>
        <dbReference type="Rhea" id="RHEA:35647"/>
        <dbReference type="ChEBI" id="CHEBI:30616"/>
        <dbReference type="ChEBI" id="CHEBI:33019"/>
        <dbReference type="ChEBI" id="CHEBI:37565"/>
        <dbReference type="ChEBI" id="CHEBI:71501"/>
    </reaction>
    <physiologicalReaction direction="left-to-right" evidence="10">
        <dbReference type="Rhea" id="RHEA:35648"/>
    </physiologicalReaction>
</comment>
<keyword evidence="8" id="KW-0051">Antiviral defense</keyword>
<keyword evidence="3" id="KW-0479">Metal-binding</keyword>
<dbReference type="CDD" id="cd05400">
    <property type="entry name" value="NT_2-5OAS_ClassI-CCAase"/>
    <property type="match status" value="1"/>
</dbReference>
<dbReference type="Pfam" id="PF21654">
    <property type="entry name" value="DncV-like_NTFase"/>
    <property type="match status" value="1"/>
</dbReference>
<keyword evidence="5" id="KW-0067">ATP-binding</keyword>
<evidence type="ECO:0000256" key="10">
    <source>
        <dbReference type="ARBA" id="ARBA00048304"/>
    </source>
</evidence>
<dbReference type="EMBL" id="FNGH01000019">
    <property type="protein sequence ID" value="SDM77348.1"/>
    <property type="molecule type" value="Genomic_DNA"/>
</dbReference>
<keyword evidence="7" id="KW-0546">Nucleotide metabolism</keyword>
<evidence type="ECO:0000256" key="11">
    <source>
        <dbReference type="SAM" id="Coils"/>
    </source>
</evidence>
<feature type="domain" description="Cyclic GMP-AMP synthase DncV-like nucleotidyltransferase" evidence="12">
    <location>
        <begin position="51"/>
        <end position="131"/>
    </location>
</feature>
<keyword evidence="11" id="KW-0175">Coiled coil</keyword>
<evidence type="ECO:0000256" key="2">
    <source>
        <dbReference type="ARBA" id="ARBA00022695"/>
    </source>
</evidence>
<dbReference type="GO" id="GO:0016779">
    <property type="term" value="F:nucleotidyltransferase activity"/>
    <property type="evidence" value="ECO:0007669"/>
    <property type="project" value="UniProtKB-KW"/>
</dbReference>
<dbReference type="GO" id="GO:0005524">
    <property type="term" value="F:ATP binding"/>
    <property type="evidence" value="ECO:0007669"/>
    <property type="project" value="UniProtKB-KW"/>
</dbReference>
<dbReference type="Proteomes" id="UP000199107">
    <property type="component" value="Unassembled WGS sequence"/>
</dbReference>
<gene>
    <name evidence="13" type="ORF">SAMN05192555_11932</name>
</gene>
<keyword evidence="14" id="KW-1185">Reference proteome</keyword>
<evidence type="ECO:0000256" key="3">
    <source>
        <dbReference type="ARBA" id="ARBA00022723"/>
    </source>
</evidence>
<name>A0A1G9VYH3_9GAMM</name>
<keyword evidence="1" id="KW-0808">Transferase</keyword>
<dbReference type="InterPro" id="IPR048445">
    <property type="entry name" value="DncV-like_NTFase"/>
</dbReference>
<feature type="coiled-coil region" evidence="11">
    <location>
        <begin position="267"/>
        <end position="294"/>
    </location>
</feature>
<evidence type="ECO:0000256" key="8">
    <source>
        <dbReference type="ARBA" id="ARBA00023118"/>
    </source>
</evidence>
<dbReference type="OrthoDB" id="5569081at2"/>
<dbReference type="GO" id="GO:0051607">
    <property type="term" value="P:defense response to virus"/>
    <property type="evidence" value="ECO:0007669"/>
    <property type="project" value="UniProtKB-KW"/>
</dbReference>
<evidence type="ECO:0000256" key="6">
    <source>
        <dbReference type="ARBA" id="ARBA00022842"/>
    </source>
</evidence>
<dbReference type="GO" id="GO:0046872">
    <property type="term" value="F:metal ion binding"/>
    <property type="evidence" value="ECO:0007669"/>
    <property type="project" value="UniProtKB-KW"/>
</dbReference>
<dbReference type="AlphaFoldDB" id="A0A1G9VYH3"/>
<evidence type="ECO:0000256" key="1">
    <source>
        <dbReference type="ARBA" id="ARBA00022679"/>
    </source>
</evidence>
<evidence type="ECO:0000256" key="5">
    <source>
        <dbReference type="ARBA" id="ARBA00022840"/>
    </source>
</evidence>
<evidence type="ECO:0000313" key="14">
    <source>
        <dbReference type="Proteomes" id="UP000199107"/>
    </source>
</evidence>
<protein>
    <recommendedName>
        <fullName evidence="9">Cyclic GMP-AMP synthase</fullName>
    </recommendedName>
</protein>
<evidence type="ECO:0000256" key="9">
    <source>
        <dbReference type="ARBA" id="ARBA00044145"/>
    </source>
</evidence>
<evidence type="ECO:0000259" key="12">
    <source>
        <dbReference type="Pfam" id="PF21654"/>
    </source>
</evidence>
<evidence type="ECO:0000313" key="13">
    <source>
        <dbReference type="EMBL" id="SDM77348.1"/>
    </source>
</evidence>
<dbReference type="InterPro" id="IPR006116">
    <property type="entry name" value="NT_2-5OAS_ClassI-CCAase"/>
</dbReference>
<keyword evidence="6" id="KW-0460">Magnesium</keyword>
<keyword evidence="4" id="KW-0547">Nucleotide-binding</keyword>
<dbReference type="GO" id="GO:0009117">
    <property type="term" value="P:nucleotide metabolic process"/>
    <property type="evidence" value="ECO:0007669"/>
    <property type="project" value="UniProtKB-KW"/>
</dbReference>
<dbReference type="RefSeq" id="WP_089660478.1">
    <property type="nucleotide sequence ID" value="NZ_FNGH01000019.1"/>
</dbReference>
<dbReference type="STRING" id="48727.SAMN05192555_11932"/>
<sequence length="336" mass="38313">MAKLHRYFLEFHKAIKLDDLDENDTLRSKRDTLLQNLKDKLPEGAPNILRTFNQGSYAMGTGTLPLDGDYDIDVGVVFDSTSDEEAPVGLKKIVRDALSHQGRTVNIRRSCVTVSYIKGEDVQYHVDMAIYVPDEQDNLYLAKGKETSLPENCFWEASDPQGLCKAIVNRHTEDNRAQFRRGIRYLKRWRDYKFSHKGVLSISLTVAAYHWFRPYQDWITQEYDDLEALLQLLNTMINQWQFCIHEGELVTRLKLSLPVEPYGDLLEKMTQKQMDDLKNKLIELRDALNDAKAEPAEAAACKTLTKFFGTDFPIPEDEDARAAKVKASVVGTGSSA</sequence>
<proteinExistence type="predicted"/>
<reference evidence="14" key="1">
    <citation type="submission" date="2016-10" db="EMBL/GenBank/DDBJ databases">
        <authorList>
            <person name="Varghese N."/>
            <person name="Submissions S."/>
        </authorList>
    </citation>
    <scope>NUCLEOTIDE SEQUENCE [LARGE SCALE GENOMIC DNA]</scope>
    <source>
        <strain evidence="14">AAP</strain>
    </source>
</reference>
<evidence type="ECO:0000256" key="4">
    <source>
        <dbReference type="ARBA" id="ARBA00022741"/>
    </source>
</evidence>
<evidence type="ECO:0000256" key="7">
    <source>
        <dbReference type="ARBA" id="ARBA00023080"/>
    </source>
</evidence>